<name>A0A2V1IJH0_9BACT</name>
<keyword evidence="2" id="KW-1185">Reference proteome</keyword>
<evidence type="ECO:0000313" key="2">
    <source>
        <dbReference type="Proteomes" id="UP000244905"/>
    </source>
</evidence>
<proteinExistence type="predicted"/>
<evidence type="ECO:0000313" key="1">
    <source>
        <dbReference type="EMBL" id="PWB02111.1"/>
    </source>
</evidence>
<organism evidence="1 2">
    <name type="scientific">Duncaniella muris</name>
    <dbReference type="NCBI Taxonomy" id="2094150"/>
    <lineage>
        <taxon>Bacteria</taxon>
        <taxon>Pseudomonadati</taxon>
        <taxon>Bacteroidota</taxon>
        <taxon>Bacteroidia</taxon>
        <taxon>Bacteroidales</taxon>
        <taxon>Muribaculaceae</taxon>
        <taxon>Duncaniella</taxon>
    </lineage>
</organism>
<reference evidence="2" key="1">
    <citation type="submission" date="2018-02" db="EMBL/GenBank/DDBJ databases">
        <authorList>
            <person name="Clavel T."/>
            <person name="Strowig T."/>
        </authorList>
    </citation>
    <scope>NUCLEOTIDE SEQUENCE [LARGE SCALE GENOMIC DNA]</scope>
    <source>
        <strain evidence="2">DSM 103720</strain>
    </source>
</reference>
<protein>
    <submittedName>
        <fullName evidence="1">Uncharacterized protein</fullName>
    </submittedName>
</protein>
<sequence length="67" mass="7679">MHSLLRSKACSGRLIEDITLEMVDRFAGQILRKVKIFRKICEIQIKVVPLQSFPLTATAIEKATREH</sequence>
<dbReference type="Proteomes" id="UP000244905">
    <property type="component" value="Unassembled WGS sequence"/>
</dbReference>
<dbReference type="EMBL" id="PUEC01000015">
    <property type="protein sequence ID" value="PWB02111.1"/>
    <property type="molecule type" value="Genomic_DNA"/>
</dbReference>
<gene>
    <name evidence="1" type="ORF">C5O23_07450</name>
</gene>
<accession>A0A2V1IJH0</accession>
<dbReference type="AlphaFoldDB" id="A0A2V1IJH0"/>
<comment type="caution">
    <text evidence="1">The sequence shown here is derived from an EMBL/GenBank/DDBJ whole genome shotgun (WGS) entry which is preliminary data.</text>
</comment>